<keyword evidence="5" id="KW-1185">Reference proteome</keyword>
<sequence length="277" mass="29826">MSKWALVTGASSGLGVEFARQLACRGYNLVLAARREETLTQVANELLADPGNPGNLEIRVFPVDLQDASGVHRLYEFCKAKGIAISVLVNNAGFGDHGYFQSGDEKKFSDMIDLNCRSLTSLIHVFLPDLIEQGKATGDGAPGISRILNVASVAAFQPGPFMAVYYATKAFVLSLTEALWKEFRIAGFPVTATALCPGPVKTGFQQTAGLREGSFANNARIPGPREVAAFGLKKTFKGRRVATHGLMFKISRGLLRILPQRAVLSTVARLQAARLNS</sequence>
<dbReference type="PIRSF" id="PIRSF000126">
    <property type="entry name" value="11-beta-HSD1"/>
    <property type="match status" value="1"/>
</dbReference>
<evidence type="ECO:0000256" key="1">
    <source>
        <dbReference type="ARBA" id="ARBA00006484"/>
    </source>
</evidence>
<dbReference type="PRINTS" id="PR00081">
    <property type="entry name" value="GDHRDH"/>
</dbReference>
<dbReference type="Pfam" id="PF00106">
    <property type="entry name" value="adh_short"/>
    <property type="match status" value="1"/>
</dbReference>
<evidence type="ECO:0000313" key="4">
    <source>
        <dbReference type="EMBL" id="KGE71728.1"/>
    </source>
</evidence>
<dbReference type="InterPro" id="IPR002347">
    <property type="entry name" value="SDR_fam"/>
</dbReference>
<evidence type="ECO:0000256" key="3">
    <source>
        <dbReference type="RuleBase" id="RU000363"/>
    </source>
</evidence>
<gene>
    <name evidence="4" type="ORF">DC28_10820</name>
</gene>
<dbReference type="eggNOG" id="COG0300">
    <property type="taxonomic scope" value="Bacteria"/>
</dbReference>
<comment type="similarity">
    <text evidence="1 3">Belongs to the short-chain dehydrogenases/reductases (SDR) family.</text>
</comment>
<protein>
    <recommendedName>
        <fullName evidence="6">Short-chain dehydrogenase</fullName>
    </recommendedName>
</protein>
<dbReference type="PANTHER" id="PTHR43086">
    <property type="entry name" value="VERY-LONG-CHAIN 3-OXOOACYL-COA REDUCTASE"/>
    <property type="match status" value="1"/>
</dbReference>
<dbReference type="EMBL" id="JNUP01000065">
    <property type="protein sequence ID" value="KGE71728.1"/>
    <property type="molecule type" value="Genomic_DNA"/>
</dbReference>
<dbReference type="GO" id="GO:0016491">
    <property type="term" value="F:oxidoreductase activity"/>
    <property type="evidence" value="ECO:0007669"/>
    <property type="project" value="UniProtKB-KW"/>
</dbReference>
<dbReference type="Proteomes" id="UP000029692">
    <property type="component" value="Unassembled WGS sequence"/>
</dbReference>
<dbReference type="Gene3D" id="3.40.50.720">
    <property type="entry name" value="NAD(P)-binding Rossmann-like Domain"/>
    <property type="match status" value="1"/>
</dbReference>
<name>A0A098QWE3_9SPIO</name>
<dbReference type="OrthoDB" id="9808814at2"/>
<dbReference type="PANTHER" id="PTHR43086:SF3">
    <property type="entry name" value="NADP-DEPENDENT 3-HYDROXY ACID DEHYDROGENASE YDFG"/>
    <property type="match status" value="1"/>
</dbReference>
<dbReference type="SUPFAM" id="SSF51735">
    <property type="entry name" value="NAD(P)-binding Rossmann-fold domains"/>
    <property type="match status" value="1"/>
</dbReference>
<proteinExistence type="inferred from homology"/>
<keyword evidence="2" id="KW-0560">Oxidoreductase</keyword>
<evidence type="ECO:0000313" key="5">
    <source>
        <dbReference type="Proteomes" id="UP000029692"/>
    </source>
</evidence>
<dbReference type="RefSeq" id="WP_037548176.1">
    <property type="nucleotide sequence ID" value="NZ_JNUP01000065.1"/>
</dbReference>
<dbReference type="InterPro" id="IPR036291">
    <property type="entry name" value="NAD(P)-bd_dom_sf"/>
</dbReference>
<reference evidence="4 5" key="1">
    <citation type="submission" date="2014-05" db="EMBL/GenBank/DDBJ databases">
        <title>De novo Genome Sequence of Spirocheata sp.</title>
        <authorList>
            <person name="Shivani Y."/>
            <person name="Subhash Y."/>
            <person name="Tushar L."/>
            <person name="Sasikala C."/>
            <person name="Ramana C.V."/>
        </authorList>
    </citation>
    <scope>NUCLEOTIDE SEQUENCE [LARGE SCALE GENOMIC DNA]</scope>
    <source>
        <strain evidence="4 5">JC230</strain>
    </source>
</reference>
<dbReference type="PRINTS" id="PR00080">
    <property type="entry name" value="SDRFAMILY"/>
</dbReference>
<evidence type="ECO:0000256" key="2">
    <source>
        <dbReference type="ARBA" id="ARBA00023002"/>
    </source>
</evidence>
<comment type="caution">
    <text evidence="4">The sequence shown here is derived from an EMBL/GenBank/DDBJ whole genome shotgun (WGS) entry which is preliminary data.</text>
</comment>
<accession>A0A098QWE3</accession>
<dbReference type="CDD" id="cd05233">
    <property type="entry name" value="SDR_c"/>
    <property type="match status" value="1"/>
</dbReference>
<evidence type="ECO:0008006" key="6">
    <source>
        <dbReference type="Google" id="ProtNLM"/>
    </source>
</evidence>
<dbReference type="STRING" id="1480694.DC28_10820"/>
<dbReference type="AlphaFoldDB" id="A0A098QWE3"/>
<organism evidence="4 5">
    <name type="scientific">Spirochaeta lutea</name>
    <dbReference type="NCBI Taxonomy" id="1480694"/>
    <lineage>
        <taxon>Bacteria</taxon>
        <taxon>Pseudomonadati</taxon>
        <taxon>Spirochaetota</taxon>
        <taxon>Spirochaetia</taxon>
        <taxon>Spirochaetales</taxon>
        <taxon>Spirochaetaceae</taxon>
        <taxon>Spirochaeta</taxon>
    </lineage>
</organism>